<protein>
    <submittedName>
        <fullName evidence="1">Uncharacterized protein</fullName>
    </submittedName>
</protein>
<dbReference type="Proteomes" id="UP000325684">
    <property type="component" value="Unassembled WGS sequence"/>
</dbReference>
<dbReference type="EMBL" id="VCMV01000003">
    <property type="protein sequence ID" value="KAB0269016.1"/>
    <property type="molecule type" value="Genomic_DNA"/>
</dbReference>
<accession>A0A5N3PH04</accession>
<keyword evidence="2" id="KW-1185">Reference proteome</keyword>
<organism evidence="1 2">
    <name type="scientific">Microvirga brassicacearum</name>
    <dbReference type="NCBI Taxonomy" id="2580413"/>
    <lineage>
        <taxon>Bacteria</taxon>
        <taxon>Pseudomonadati</taxon>
        <taxon>Pseudomonadota</taxon>
        <taxon>Alphaproteobacteria</taxon>
        <taxon>Hyphomicrobiales</taxon>
        <taxon>Methylobacteriaceae</taxon>
        <taxon>Microvirga</taxon>
    </lineage>
</organism>
<dbReference type="RefSeq" id="WP_150942073.1">
    <property type="nucleotide sequence ID" value="NZ_VCMV01000003.1"/>
</dbReference>
<evidence type="ECO:0000313" key="1">
    <source>
        <dbReference type="EMBL" id="KAB0269016.1"/>
    </source>
</evidence>
<reference evidence="1 2" key="1">
    <citation type="journal article" date="2019" name="Microorganisms">
        <title>Genome Insights into the Novel Species Microvirga brassicacearum, a Rapeseed Endophyte with Biotechnological Potential.</title>
        <authorList>
            <person name="Jimenez-Gomez A."/>
            <person name="Saati-Santamaria Z."/>
            <person name="Igual J.M."/>
            <person name="Rivas R."/>
            <person name="Mateos P.F."/>
            <person name="Garcia-Fraile P."/>
        </authorList>
    </citation>
    <scope>NUCLEOTIDE SEQUENCE [LARGE SCALE GENOMIC DNA]</scope>
    <source>
        <strain evidence="1 2">CDVBN77</strain>
    </source>
</reference>
<sequence length="70" mass="8002">MSDNFEALGEIVRRIVPTTTTFRAKNESIDDTHVVVSLPRVRFLDSDPAFEARMAAVDDQIRAHRLSRFL</sequence>
<comment type="caution">
    <text evidence="1">The sequence shown here is derived from an EMBL/GenBank/DDBJ whole genome shotgun (WGS) entry which is preliminary data.</text>
</comment>
<proteinExistence type="predicted"/>
<dbReference type="AlphaFoldDB" id="A0A5N3PH04"/>
<gene>
    <name evidence="1" type="ORF">FEZ63_02600</name>
</gene>
<evidence type="ECO:0000313" key="2">
    <source>
        <dbReference type="Proteomes" id="UP000325684"/>
    </source>
</evidence>
<name>A0A5N3PH04_9HYPH</name>